<dbReference type="PANTHER" id="PTHR44899:SF3">
    <property type="entry name" value="SERINE_THREONINE-PROTEIN KINASE NEK1"/>
    <property type="match status" value="1"/>
</dbReference>
<evidence type="ECO:0000256" key="10">
    <source>
        <dbReference type="SAM" id="MobiDB-lite"/>
    </source>
</evidence>
<dbReference type="Pfam" id="PF00069">
    <property type="entry name" value="Pkinase"/>
    <property type="match status" value="1"/>
</dbReference>
<feature type="compositionally biased region" description="Basic and acidic residues" evidence="10">
    <location>
        <begin position="23"/>
        <end position="32"/>
    </location>
</feature>
<dbReference type="Gene3D" id="4.10.1000.10">
    <property type="entry name" value="Zinc finger, CCCH-type"/>
    <property type="match status" value="1"/>
</dbReference>
<organism evidence="13 14">
    <name type="scientific">Cyclospora cayetanensis</name>
    <dbReference type="NCBI Taxonomy" id="88456"/>
    <lineage>
        <taxon>Eukaryota</taxon>
        <taxon>Sar</taxon>
        <taxon>Alveolata</taxon>
        <taxon>Apicomplexa</taxon>
        <taxon>Conoidasida</taxon>
        <taxon>Coccidia</taxon>
        <taxon>Eucoccidiorida</taxon>
        <taxon>Eimeriorina</taxon>
        <taxon>Eimeriidae</taxon>
        <taxon>Cyclospora</taxon>
    </lineage>
</organism>
<dbReference type="Proteomes" id="UP000095192">
    <property type="component" value="Unassembled WGS sequence"/>
</dbReference>
<feature type="transmembrane region" description="Helical" evidence="11">
    <location>
        <begin position="750"/>
        <end position="769"/>
    </location>
</feature>
<evidence type="ECO:0000313" key="13">
    <source>
        <dbReference type="EMBL" id="OEH74142.1"/>
    </source>
</evidence>
<name>A0A1D3CSI3_9EIME</name>
<keyword evidence="5 13" id="KW-0418">Kinase</keyword>
<dbReference type="GO" id="GO:0005524">
    <property type="term" value="F:ATP binding"/>
    <property type="evidence" value="ECO:0007669"/>
    <property type="project" value="UniProtKB-UniRule"/>
</dbReference>
<dbReference type="VEuPathDB" id="ToxoDB:LOC34622398"/>
<evidence type="ECO:0000256" key="11">
    <source>
        <dbReference type="SAM" id="Phobius"/>
    </source>
</evidence>
<protein>
    <recommendedName>
        <fullName evidence="1">non-specific serine/threonine protein kinase</fullName>
        <ecNumber evidence="1">2.7.11.1</ecNumber>
    </recommendedName>
</protein>
<feature type="compositionally biased region" description="Polar residues" evidence="10">
    <location>
        <begin position="198"/>
        <end position="209"/>
    </location>
</feature>
<keyword evidence="14" id="KW-1185">Reference proteome</keyword>
<evidence type="ECO:0000313" key="14">
    <source>
        <dbReference type="Proteomes" id="UP000095192"/>
    </source>
</evidence>
<evidence type="ECO:0000256" key="6">
    <source>
        <dbReference type="ARBA" id="ARBA00022840"/>
    </source>
</evidence>
<sequence length="831" mass="91841">MELDPPSRGKLQSAPPEFLNYSRDPEEERERERQFLITAAAALEQESAITPSNETCGECSWQGSLRSEGASSSVQNSSDQCANARRGECKATDCSFAHGFSELRSTDSFYKTQLCLFWLSGRVGSSCRHAHGEEELVQRSHSRLSPFGDALDIGLISSISTAPEGAMTESDISRSHSRASRASVAASCDSQRADEHTTLITKPSQLSTHTSRKNEKGLLTVVPRVNISSPVGRPRRNRNVNALGWSRAEHQQSQEQQKQEAYQQRSPPNEVFGGPVSFHPEDAHRKDSFSRDTTQRHPASVSHGPLVSFLSFGGPLEGLMVLLDPLGASASPACFTPACNCLVTLPQAKSRPWHPTCMIKEQQWSRLQQGSTEPILQCPTVFRFPMYWPLAATALTDAGSSGADAFGSPCFSQVAVSGQWLPRPPYPPSSKPYGLAWNSQPSPACFIPLGSAAIQADAQGGFMRKGGQQQQTKVVVSEGPVVAVGIQQPQDQQKQSEEGEQHRLLMIEIHVWHFSMSRRNHYELLKCIGEGAYGRAYLATDTNGNTVVAKVIDVGRVPQKERMACIDEVKLLAALDHPFIVRYLDSYVEGQSLHIVMSFCDGGDLAGLLRAREDQNAPLPEKQIIRWLAQLLMAVKYTHQNKIIHRDIKSQNIFIEKNNRLRLADFGISKALESTQAQAKTFIGTPYYLSPELCKGSPYGPSSDVWAVGCVAFEMATFRTPFHQAKNLADLCYRICNAEIRFPSRVPPTFFGFVLPLCHVFLVLCYIWCPTARASAAKILEMPMMQGASQLKGLCFASGRTQQLMLGEEEPTKCYDFFSKLSSRHKNGQDY</sequence>
<dbReference type="PANTHER" id="PTHR44899">
    <property type="entry name" value="CAMK FAMILY PROTEIN KINASE"/>
    <property type="match status" value="1"/>
</dbReference>
<dbReference type="SUPFAM" id="SSF56112">
    <property type="entry name" value="Protein kinase-like (PK-like)"/>
    <property type="match status" value="1"/>
</dbReference>
<comment type="catalytic activity">
    <reaction evidence="7">
        <text>L-threonyl-[protein] + ATP = O-phospho-L-threonyl-[protein] + ADP + H(+)</text>
        <dbReference type="Rhea" id="RHEA:46608"/>
        <dbReference type="Rhea" id="RHEA-COMP:11060"/>
        <dbReference type="Rhea" id="RHEA-COMP:11605"/>
        <dbReference type="ChEBI" id="CHEBI:15378"/>
        <dbReference type="ChEBI" id="CHEBI:30013"/>
        <dbReference type="ChEBI" id="CHEBI:30616"/>
        <dbReference type="ChEBI" id="CHEBI:61977"/>
        <dbReference type="ChEBI" id="CHEBI:456216"/>
        <dbReference type="EC" id="2.7.11.1"/>
    </reaction>
</comment>
<evidence type="ECO:0000256" key="4">
    <source>
        <dbReference type="ARBA" id="ARBA00022741"/>
    </source>
</evidence>
<evidence type="ECO:0000259" key="12">
    <source>
        <dbReference type="PROSITE" id="PS50011"/>
    </source>
</evidence>
<evidence type="ECO:0000256" key="8">
    <source>
        <dbReference type="ARBA" id="ARBA00048679"/>
    </source>
</evidence>
<feature type="region of interest" description="Disordered" evidence="10">
    <location>
        <begin position="166"/>
        <end position="301"/>
    </location>
</feature>
<dbReference type="PROSITE" id="PS00107">
    <property type="entry name" value="PROTEIN_KINASE_ATP"/>
    <property type="match status" value="1"/>
</dbReference>
<dbReference type="InterPro" id="IPR008271">
    <property type="entry name" value="Ser/Thr_kinase_AS"/>
</dbReference>
<keyword evidence="11" id="KW-1133">Transmembrane helix</keyword>
<comment type="caution">
    <text evidence="13">The sequence shown here is derived from an EMBL/GenBank/DDBJ whole genome shotgun (WGS) entry which is preliminary data.</text>
</comment>
<dbReference type="PROSITE" id="PS50011">
    <property type="entry name" value="PROTEIN_KINASE_DOM"/>
    <property type="match status" value="1"/>
</dbReference>
<evidence type="ECO:0000256" key="7">
    <source>
        <dbReference type="ARBA" id="ARBA00047899"/>
    </source>
</evidence>
<keyword evidence="4 9" id="KW-0547">Nucleotide-binding</keyword>
<evidence type="ECO:0000256" key="5">
    <source>
        <dbReference type="ARBA" id="ARBA00022777"/>
    </source>
</evidence>
<dbReference type="CDD" id="cd08215">
    <property type="entry name" value="STKc_Nek"/>
    <property type="match status" value="1"/>
</dbReference>
<dbReference type="InParanoid" id="A0A1D3CSI3"/>
<comment type="catalytic activity">
    <reaction evidence="8">
        <text>L-seryl-[protein] + ATP = O-phospho-L-seryl-[protein] + ADP + H(+)</text>
        <dbReference type="Rhea" id="RHEA:17989"/>
        <dbReference type="Rhea" id="RHEA-COMP:9863"/>
        <dbReference type="Rhea" id="RHEA-COMP:11604"/>
        <dbReference type="ChEBI" id="CHEBI:15378"/>
        <dbReference type="ChEBI" id="CHEBI:29999"/>
        <dbReference type="ChEBI" id="CHEBI:30616"/>
        <dbReference type="ChEBI" id="CHEBI:83421"/>
        <dbReference type="ChEBI" id="CHEBI:456216"/>
        <dbReference type="EC" id="2.7.11.1"/>
    </reaction>
</comment>
<dbReference type="SMART" id="SM00220">
    <property type="entry name" value="S_TKc"/>
    <property type="match status" value="1"/>
</dbReference>
<evidence type="ECO:0000256" key="2">
    <source>
        <dbReference type="ARBA" id="ARBA00022527"/>
    </source>
</evidence>
<dbReference type="InterPro" id="IPR000719">
    <property type="entry name" value="Prot_kinase_dom"/>
</dbReference>
<reference evidence="13 14" key="1">
    <citation type="journal article" date="2016" name="BMC Genomics">
        <title>Comparative genomics reveals Cyclospora cayetanensis possesses coccidia-like metabolism and invasion components but unique surface antigens.</title>
        <authorList>
            <person name="Liu S."/>
            <person name="Wang L."/>
            <person name="Zheng H."/>
            <person name="Xu Z."/>
            <person name="Roellig D.M."/>
            <person name="Li N."/>
            <person name="Frace M.A."/>
            <person name="Tang K."/>
            <person name="Arrowood M.J."/>
            <person name="Moss D.M."/>
            <person name="Zhang L."/>
            <person name="Feng Y."/>
            <person name="Xiao L."/>
        </authorList>
    </citation>
    <scope>NUCLEOTIDE SEQUENCE [LARGE SCALE GENOMIC DNA]</scope>
    <source>
        <strain evidence="13 14">CHN_HEN01</strain>
    </source>
</reference>
<keyword evidence="11" id="KW-0472">Membrane</keyword>
<dbReference type="InterPro" id="IPR051131">
    <property type="entry name" value="NEK_Ser/Thr_kinase_NIMA"/>
</dbReference>
<dbReference type="PROSITE" id="PS00108">
    <property type="entry name" value="PROTEIN_KINASE_ST"/>
    <property type="match status" value="1"/>
</dbReference>
<evidence type="ECO:0000256" key="3">
    <source>
        <dbReference type="ARBA" id="ARBA00022679"/>
    </source>
</evidence>
<evidence type="ECO:0000256" key="1">
    <source>
        <dbReference type="ARBA" id="ARBA00012513"/>
    </source>
</evidence>
<dbReference type="InterPro" id="IPR011009">
    <property type="entry name" value="Kinase-like_dom_sf"/>
</dbReference>
<dbReference type="EMBL" id="JROU02002109">
    <property type="protein sequence ID" value="OEH74142.1"/>
    <property type="molecule type" value="Genomic_DNA"/>
</dbReference>
<keyword evidence="2" id="KW-0723">Serine/threonine-protein kinase</keyword>
<proteinExistence type="predicted"/>
<feature type="domain" description="Protein kinase" evidence="12">
    <location>
        <begin position="522"/>
        <end position="785"/>
    </location>
</feature>
<dbReference type="InterPro" id="IPR017441">
    <property type="entry name" value="Protein_kinase_ATP_BS"/>
</dbReference>
<dbReference type="GO" id="GO:0004674">
    <property type="term" value="F:protein serine/threonine kinase activity"/>
    <property type="evidence" value="ECO:0007669"/>
    <property type="project" value="UniProtKB-KW"/>
</dbReference>
<feature type="compositionally biased region" description="Basic and acidic residues" evidence="10">
    <location>
        <begin position="279"/>
        <end position="295"/>
    </location>
</feature>
<gene>
    <name evidence="13" type="ORF">cyc_06170</name>
</gene>
<keyword evidence="11" id="KW-0812">Transmembrane</keyword>
<keyword evidence="3" id="KW-0808">Transferase</keyword>
<accession>A0A1D3CSI3</accession>
<dbReference type="AlphaFoldDB" id="A0A1D3CSI3"/>
<dbReference type="VEuPathDB" id="ToxoDB:cyc_06170"/>
<dbReference type="EC" id="2.7.11.1" evidence="1"/>
<feature type="region of interest" description="Disordered" evidence="10">
    <location>
        <begin position="1"/>
        <end position="32"/>
    </location>
</feature>
<feature type="binding site" evidence="9">
    <location>
        <position position="550"/>
    </location>
    <ligand>
        <name>ATP</name>
        <dbReference type="ChEBI" id="CHEBI:30616"/>
    </ligand>
</feature>
<dbReference type="Gene3D" id="1.10.510.10">
    <property type="entry name" value="Transferase(Phosphotransferase) domain 1"/>
    <property type="match status" value="1"/>
</dbReference>
<feature type="compositionally biased region" description="Low complexity" evidence="10">
    <location>
        <begin position="253"/>
        <end position="264"/>
    </location>
</feature>
<evidence type="ECO:0000256" key="9">
    <source>
        <dbReference type="PROSITE-ProRule" id="PRU10141"/>
    </source>
</evidence>
<keyword evidence="6 9" id="KW-0067">ATP-binding</keyword>